<dbReference type="Proteomes" id="UP000223060">
    <property type="component" value="Chromosome"/>
</dbReference>
<proteinExistence type="predicted"/>
<organism evidence="1 2">
    <name type="scientific">Listeria weihenstephanensis</name>
    <dbReference type="NCBI Taxonomy" id="1006155"/>
    <lineage>
        <taxon>Bacteria</taxon>
        <taxon>Bacillati</taxon>
        <taxon>Bacillota</taxon>
        <taxon>Bacilli</taxon>
        <taxon>Bacillales</taxon>
        <taxon>Listeriaceae</taxon>
        <taxon>Listeria</taxon>
    </lineage>
</organism>
<reference evidence="2" key="1">
    <citation type="submission" date="2015-03" db="EMBL/GenBank/DDBJ databases">
        <authorList>
            <person name="Ferrari E."/>
            <person name="Walter M.C."/>
            <person name="Huptas C."/>
            <person name="Scherer S."/>
            <person name="Mueller-Herbst S."/>
        </authorList>
    </citation>
    <scope>NUCLEOTIDE SEQUENCE [LARGE SCALE GENOMIC DNA]</scope>
    <source>
        <strain evidence="2">LWP01</strain>
    </source>
</reference>
<accession>A0A1S7FVM8</accession>
<evidence type="ECO:0000313" key="1">
    <source>
        <dbReference type="EMBL" id="AQY51473.1"/>
    </source>
</evidence>
<dbReference type="KEGG" id="lwi:UE46_10780"/>
<sequence>MAFLIQASNPRQTGIFDEADYNLSMAIETVFPMNTEDALIVWNHIRIPLSYKYDLSCMMDDIIDMLQKLRMLSAGKTVIRWPSNTFEGTWDMEWDGTKLRIDSSWENVVGGVGDLLNANSKLVISKLDFISEWKEVLGNVILGLERSGYSVDRLKDIDALVGEFISIERAGILYR</sequence>
<name>A0A1S7FVM8_9LIST</name>
<keyword evidence="2" id="KW-1185">Reference proteome</keyword>
<dbReference type="AlphaFoldDB" id="A0A1S7FVM8"/>
<protein>
    <submittedName>
        <fullName evidence="1">Uncharacterized protein</fullName>
    </submittedName>
</protein>
<evidence type="ECO:0000313" key="2">
    <source>
        <dbReference type="Proteomes" id="UP000223060"/>
    </source>
</evidence>
<dbReference type="EMBL" id="CP011102">
    <property type="protein sequence ID" value="AQY51473.1"/>
    <property type="molecule type" value="Genomic_DNA"/>
</dbReference>
<gene>
    <name evidence="1" type="ORF">UE46_10780</name>
</gene>